<dbReference type="Proteomes" id="UP000799537">
    <property type="component" value="Unassembled WGS sequence"/>
</dbReference>
<name>A0A6A6C1B4_ZASCE</name>
<evidence type="ECO:0000313" key="3">
    <source>
        <dbReference type="Proteomes" id="UP000799537"/>
    </source>
</evidence>
<reference evidence="2" key="1">
    <citation type="journal article" date="2020" name="Stud. Mycol.">
        <title>101 Dothideomycetes genomes: a test case for predicting lifestyles and emergence of pathogens.</title>
        <authorList>
            <person name="Haridas S."/>
            <person name="Albert R."/>
            <person name="Binder M."/>
            <person name="Bloem J."/>
            <person name="Labutti K."/>
            <person name="Salamov A."/>
            <person name="Andreopoulos B."/>
            <person name="Baker S."/>
            <person name="Barry K."/>
            <person name="Bills G."/>
            <person name="Bluhm B."/>
            <person name="Cannon C."/>
            <person name="Castanera R."/>
            <person name="Culley D."/>
            <person name="Daum C."/>
            <person name="Ezra D."/>
            <person name="Gonzalez J."/>
            <person name="Henrissat B."/>
            <person name="Kuo A."/>
            <person name="Liang C."/>
            <person name="Lipzen A."/>
            <person name="Lutzoni F."/>
            <person name="Magnuson J."/>
            <person name="Mondo S."/>
            <person name="Nolan M."/>
            <person name="Ohm R."/>
            <person name="Pangilinan J."/>
            <person name="Park H.-J."/>
            <person name="Ramirez L."/>
            <person name="Alfaro M."/>
            <person name="Sun H."/>
            <person name="Tritt A."/>
            <person name="Yoshinaga Y."/>
            <person name="Zwiers L.-H."/>
            <person name="Turgeon B."/>
            <person name="Goodwin S."/>
            <person name="Spatafora J."/>
            <person name="Crous P."/>
            <person name="Grigoriev I."/>
        </authorList>
    </citation>
    <scope>NUCLEOTIDE SEQUENCE</scope>
    <source>
        <strain evidence="2">ATCC 36951</strain>
    </source>
</reference>
<accession>A0A6A6C1B4</accession>
<protein>
    <recommendedName>
        <fullName evidence="1">Methyltransferase type 11 domain-containing protein</fullName>
    </recommendedName>
</protein>
<evidence type="ECO:0000259" key="1">
    <source>
        <dbReference type="Pfam" id="PF08241"/>
    </source>
</evidence>
<dbReference type="AlphaFoldDB" id="A0A6A6C1B4"/>
<sequence>MASAGEKWSAGAAAYDNRVAQVTGDGSEALIKLVDKIKPFDNDSKVFEAGAGTGATTELLRRQNESMTIVAGDPAAGMLEQLKKRDLQNVNILLIEATEDHVASGLEAGSFSHVLSNFVLQFVVPRAQIAVNEMFNLLKPGGIIGNTMWTKPSVGEPWNIACKNLDPNFEPVTSAFSDALRVPGDLERLYKASGFVDVHSEEVELWFKFKSAEDYADYFLHSLNPPFMSMQTSWKGSPEDVNEELVRVVQEQYDNGKFRMISATVVGRKP</sequence>
<evidence type="ECO:0000313" key="2">
    <source>
        <dbReference type="EMBL" id="KAF2160735.1"/>
    </source>
</evidence>
<dbReference type="CDD" id="cd02440">
    <property type="entry name" value="AdoMet_MTases"/>
    <property type="match status" value="1"/>
</dbReference>
<keyword evidence="3" id="KW-1185">Reference proteome</keyword>
<gene>
    <name evidence="2" type="ORF">M409DRAFT_28872</name>
</gene>
<dbReference type="GO" id="GO:0008757">
    <property type="term" value="F:S-adenosylmethionine-dependent methyltransferase activity"/>
    <property type="evidence" value="ECO:0007669"/>
    <property type="project" value="InterPro"/>
</dbReference>
<feature type="domain" description="Methyltransferase type 11" evidence="1">
    <location>
        <begin position="48"/>
        <end position="144"/>
    </location>
</feature>
<dbReference type="GeneID" id="54562483"/>
<proteinExistence type="predicted"/>
<dbReference type="RefSeq" id="XP_033661624.1">
    <property type="nucleotide sequence ID" value="XM_033809211.1"/>
</dbReference>
<dbReference type="OrthoDB" id="2013972at2759"/>
<dbReference type="Pfam" id="PF08241">
    <property type="entry name" value="Methyltransf_11"/>
    <property type="match status" value="1"/>
</dbReference>
<dbReference type="InterPro" id="IPR013216">
    <property type="entry name" value="Methyltransf_11"/>
</dbReference>
<dbReference type="Gene3D" id="3.40.50.150">
    <property type="entry name" value="Vaccinia Virus protein VP39"/>
    <property type="match status" value="1"/>
</dbReference>
<dbReference type="SUPFAM" id="SSF53335">
    <property type="entry name" value="S-adenosyl-L-methionine-dependent methyltransferases"/>
    <property type="match status" value="1"/>
</dbReference>
<dbReference type="EMBL" id="ML993624">
    <property type="protein sequence ID" value="KAF2160735.1"/>
    <property type="molecule type" value="Genomic_DNA"/>
</dbReference>
<organism evidence="2 3">
    <name type="scientific">Zasmidium cellare ATCC 36951</name>
    <dbReference type="NCBI Taxonomy" id="1080233"/>
    <lineage>
        <taxon>Eukaryota</taxon>
        <taxon>Fungi</taxon>
        <taxon>Dikarya</taxon>
        <taxon>Ascomycota</taxon>
        <taxon>Pezizomycotina</taxon>
        <taxon>Dothideomycetes</taxon>
        <taxon>Dothideomycetidae</taxon>
        <taxon>Mycosphaerellales</taxon>
        <taxon>Mycosphaerellaceae</taxon>
        <taxon>Zasmidium</taxon>
    </lineage>
</organism>
<dbReference type="InterPro" id="IPR029063">
    <property type="entry name" value="SAM-dependent_MTases_sf"/>
</dbReference>